<protein>
    <submittedName>
        <fullName evidence="2">Hypp9470 protein</fullName>
    </submittedName>
</protein>
<accession>A0A8S4MMD4</accession>
<reference evidence="2" key="1">
    <citation type="submission" date="2022-01" db="EMBL/GenBank/DDBJ databases">
        <authorList>
            <person name="Braso-Vives M."/>
        </authorList>
    </citation>
    <scope>NUCLEOTIDE SEQUENCE</scope>
</reference>
<evidence type="ECO:0000256" key="1">
    <source>
        <dbReference type="SAM" id="MobiDB-lite"/>
    </source>
</evidence>
<dbReference type="AlphaFoldDB" id="A0A8S4MMD4"/>
<organism evidence="2 3">
    <name type="scientific">Branchiostoma lanceolatum</name>
    <name type="common">Common lancelet</name>
    <name type="synonym">Amphioxus lanceolatum</name>
    <dbReference type="NCBI Taxonomy" id="7740"/>
    <lineage>
        <taxon>Eukaryota</taxon>
        <taxon>Metazoa</taxon>
        <taxon>Chordata</taxon>
        <taxon>Cephalochordata</taxon>
        <taxon>Leptocardii</taxon>
        <taxon>Amphioxiformes</taxon>
        <taxon>Branchiostomatidae</taxon>
        <taxon>Branchiostoma</taxon>
    </lineage>
</organism>
<evidence type="ECO:0000313" key="2">
    <source>
        <dbReference type="EMBL" id="CAH1277070.1"/>
    </source>
</evidence>
<comment type="caution">
    <text evidence="2">The sequence shown here is derived from an EMBL/GenBank/DDBJ whole genome shotgun (WGS) entry which is preliminary data.</text>
</comment>
<proteinExistence type="predicted"/>
<name>A0A8S4MMD4_BRALA</name>
<feature type="compositionally biased region" description="Polar residues" evidence="1">
    <location>
        <begin position="36"/>
        <end position="55"/>
    </location>
</feature>
<feature type="region of interest" description="Disordered" evidence="1">
    <location>
        <begin position="17"/>
        <end position="66"/>
    </location>
</feature>
<dbReference type="Proteomes" id="UP000838412">
    <property type="component" value="Unassembled WGS sequence"/>
</dbReference>
<keyword evidence="3" id="KW-1185">Reference proteome</keyword>
<evidence type="ECO:0000313" key="3">
    <source>
        <dbReference type="Proteomes" id="UP000838412"/>
    </source>
</evidence>
<gene>
    <name evidence="2" type="primary">Hypp9470</name>
    <name evidence="2" type="ORF">BLAG_LOCUS25953</name>
</gene>
<dbReference type="EMBL" id="CAKMNS010000146">
    <property type="protein sequence ID" value="CAH1277070.1"/>
    <property type="molecule type" value="Genomic_DNA"/>
</dbReference>
<sequence>MVVLEVSGEFVDLLTCAPSMTKPKSKKKSEKPKEASTPTESKVNVPTESPIGQTPPSAPPSGKVAPKSWFTAEIQLMIHYKCRGRKITGSAGETEIGRRRVGSGRCGVENPPLIMPAPAEMDHHRLLSPALVGIKAADVGTLTFTP</sequence>